<organism evidence="4 5">
    <name type="scientific">Kinneretia aquatilis</name>
    <dbReference type="NCBI Taxonomy" id="2070761"/>
    <lineage>
        <taxon>Bacteria</taxon>
        <taxon>Pseudomonadati</taxon>
        <taxon>Pseudomonadota</taxon>
        <taxon>Betaproteobacteria</taxon>
        <taxon>Burkholderiales</taxon>
        <taxon>Sphaerotilaceae</taxon>
        <taxon>Roseateles</taxon>
    </lineage>
</organism>
<dbReference type="RefSeq" id="WP_102770015.1">
    <property type="nucleotide sequence ID" value="NZ_POSP01000004.1"/>
</dbReference>
<keyword evidence="5" id="KW-1185">Reference proteome</keyword>
<accession>A0A2N8KS43</accession>
<dbReference type="OrthoDB" id="8583266at2"/>
<dbReference type="SMART" id="SM00062">
    <property type="entry name" value="PBPb"/>
    <property type="match status" value="1"/>
</dbReference>
<feature type="domain" description="Solute-binding protein family 3/N-terminal" evidence="3">
    <location>
        <begin position="41"/>
        <end position="255"/>
    </location>
</feature>
<dbReference type="PANTHER" id="PTHR35936">
    <property type="entry name" value="MEMBRANE-BOUND LYTIC MUREIN TRANSGLYCOSYLASE F"/>
    <property type="match status" value="1"/>
</dbReference>
<feature type="chain" id="PRO_5014873347" description="Solute-binding protein family 3/N-terminal domain-containing protein" evidence="2">
    <location>
        <begin position="27"/>
        <end position="255"/>
    </location>
</feature>
<reference evidence="4 5" key="1">
    <citation type="submission" date="2018-01" db="EMBL/GenBank/DDBJ databases">
        <title>Draft genome sequence of Paucibacter aquatile CR182 isolated from freshwater of the Nakdong River.</title>
        <authorList>
            <person name="Choi A."/>
            <person name="Chung E.J."/>
        </authorList>
    </citation>
    <scope>NUCLEOTIDE SEQUENCE [LARGE SCALE GENOMIC DNA]</scope>
    <source>
        <strain evidence="4 5">CR182</strain>
    </source>
</reference>
<dbReference type="SUPFAM" id="SSF53850">
    <property type="entry name" value="Periplasmic binding protein-like II"/>
    <property type="match status" value="1"/>
</dbReference>
<evidence type="ECO:0000313" key="4">
    <source>
        <dbReference type="EMBL" id="PND36242.1"/>
    </source>
</evidence>
<dbReference type="Proteomes" id="UP000235916">
    <property type="component" value="Unassembled WGS sequence"/>
</dbReference>
<dbReference type="PANTHER" id="PTHR35936:SF25">
    <property type="entry name" value="ABC TRANSPORTER SUBSTRATE-BINDING PROTEIN"/>
    <property type="match status" value="1"/>
</dbReference>
<sequence>MLVELRPSCRAALLALCLLWSGRPAAAQGAVAAAPALPPAPLRVLINDVAPYTLRGEAQRPGMHIEIMNALAQQAELAVSINSAVYVRLALGLKDGSADLVVGVDGPELDALAQRVVPFHSFKFVVLTRKAAGISQVSQLRGRLLGVARGAFYDESINNDEAIQKFPMADPFQGVRMLALERLDAVISSDYLLSYALRQTGIDRASFAPPFVVNEKNYSLYARRDLPEETLRALRRAMEQLQKSGRLNAILRSYQ</sequence>
<feature type="signal peptide" evidence="2">
    <location>
        <begin position="1"/>
        <end position="26"/>
    </location>
</feature>
<dbReference type="InterPro" id="IPR001638">
    <property type="entry name" value="Solute-binding_3/MltF_N"/>
</dbReference>
<gene>
    <name evidence="4" type="ORF">C1O66_21270</name>
</gene>
<name>A0A2N8KS43_9BURK</name>
<dbReference type="Pfam" id="PF00497">
    <property type="entry name" value="SBP_bac_3"/>
    <property type="match status" value="1"/>
</dbReference>
<dbReference type="EMBL" id="POSP01000004">
    <property type="protein sequence ID" value="PND36242.1"/>
    <property type="molecule type" value="Genomic_DNA"/>
</dbReference>
<evidence type="ECO:0000256" key="1">
    <source>
        <dbReference type="ARBA" id="ARBA00022729"/>
    </source>
</evidence>
<dbReference type="Gene3D" id="3.40.190.10">
    <property type="entry name" value="Periplasmic binding protein-like II"/>
    <property type="match status" value="2"/>
</dbReference>
<protein>
    <recommendedName>
        <fullName evidence="3">Solute-binding protein family 3/N-terminal domain-containing protein</fullName>
    </recommendedName>
</protein>
<proteinExistence type="predicted"/>
<dbReference type="AlphaFoldDB" id="A0A2N8KS43"/>
<evidence type="ECO:0000259" key="3">
    <source>
        <dbReference type="SMART" id="SM00062"/>
    </source>
</evidence>
<comment type="caution">
    <text evidence="4">The sequence shown here is derived from an EMBL/GenBank/DDBJ whole genome shotgun (WGS) entry which is preliminary data.</text>
</comment>
<keyword evidence="1 2" id="KW-0732">Signal</keyword>
<evidence type="ECO:0000256" key="2">
    <source>
        <dbReference type="SAM" id="SignalP"/>
    </source>
</evidence>
<evidence type="ECO:0000313" key="5">
    <source>
        <dbReference type="Proteomes" id="UP000235916"/>
    </source>
</evidence>